<name>A0A2S8J616_RHOOP</name>
<evidence type="ECO:0000313" key="6">
    <source>
        <dbReference type="Proteomes" id="UP000239290"/>
    </source>
</evidence>
<evidence type="ECO:0000256" key="2">
    <source>
        <dbReference type="ARBA" id="ARBA00023239"/>
    </source>
</evidence>
<evidence type="ECO:0008006" key="7">
    <source>
        <dbReference type="Google" id="ProtNLM"/>
    </source>
</evidence>
<dbReference type="InterPro" id="IPR014748">
    <property type="entry name" value="Enoyl-CoA_hydra_C"/>
</dbReference>
<dbReference type="PANTHER" id="PTHR11941">
    <property type="entry name" value="ENOYL-COA HYDRATASE-RELATED"/>
    <property type="match status" value="1"/>
</dbReference>
<keyword evidence="2" id="KW-0456">Lyase</keyword>
<dbReference type="RefSeq" id="WP_105418415.1">
    <property type="nucleotide sequence ID" value="NZ_PUIO01000033.1"/>
</dbReference>
<evidence type="ECO:0000256" key="3">
    <source>
        <dbReference type="ARBA" id="ARBA00023709"/>
    </source>
</evidence>
<organism evidence="5 6">
    <name type="scientific">Rhodococcus opacus</name>
    <name type="common">Nocardia opaca</name>
    <dbReference type="NCBI Taxonomy" id="37919"/>
    <lineage>
        <taxon>Bacteria</taxon>
        <taxon>Bacillati</taxon>
        <taxon>Actinomycetota</taxon>
        <taxon>Actinomycetes</taxon>
        <taxon>Mycobacteriales</taxon>
        <taxon>Nocardiaceae</taxon>
        <taxon>Rhodococcus</taxon>
    </lineage>
</organism>
<protein>
    <recommendedName>
        <fullName evidence="7">Enoyl-CoA hydratase</fullName>
    </recommendedName>
</protein>
<dbReference type="PANTHER" id="PTHR11941:SF54">
    <property type="entry name" value="ENOYL-COA HYDRATASE, MITOCHONDRIAL"/>
    <property type="match status" value="1"/>
</dbReference>
<proteinExistence type="inferred from homology"/>
<comment type="catalytic activity">
    <reaction evidence="4">
        <text>a 4-saturated-(3S)-3-hydroxyacyl-CoA = a (3E)-enoyl-CoA + H2O</text>
        <dbReference type="Rhea" id="RHEA:20724"/>
        <dbReference type="ChEBI" id="CHEBI:15377"/>
        <dbReference type="ChEBI" id="CHEBI:58521"/>
        <dbReference type="ChEBI" id="CHEBI:137480"/>
        <dbReference type="EC" id="4.2.1.17"/>
    </reaction>
</comment>
<dbReference type="EMBL" id="PUIO01000033">
    <property type="protein sequence ID" value="PQP21972.1"/>
    <property type="molecule type" value="Genomic_DNA"/>
</dbReference>
<dbReference type="CDD" id="cd06558">
    <property type="entry name" value="crotonase-like"/>
    <property type="match status" value="1"/>
</dbReference>
<dbReference type="SUPFAM" id="SSF52096">
    <property type="entry name" value="ClpP/crotonase"/>
    <property type="match status" value="1"/>
</dbReference>
<dbReference type="InterPro" id="IPR001753">
    <property type="entry name" value="Enoyl-CoA_hydra/iso"/>
</dbReference>
<dbReference type="Gene3D" id="3.90.226.10">
    <property type="entry name" value="2-enoyl-CoA Hydratase, Chain A, domain 1"/>
    <property type="match status" value="1"/>
</dbReference>
<evidence type="ECO:0000256" key="4">
    <source>
        <dbReference type="ARBA" id="ARBA00023717"/>
    </source>
</evidence>
<dbReference type="AlphaFoldDB" id="A0A2S8J616"/>
<dbReference type="Proteomes" id="UP000239290">
    <property type="component" value="Unassembled WGS sequence"/>
</dbReference>
<dbReference type="GO" id="GO:0006635">
    <property type="term" value="P:fatty acid beta-oxidation"/>
    <property type="evidence" value="ECO:0007669"/>
    <property type="project" value="TreeGrafter"/>
</dbReference>
<dbReference type="InterPro" id="IPR029045">
    <property type="entry name" value="ClpP/crotonase-like_dom_sf"/>
</dbReference>
<comment type="caution">
    <text evidence="5">The sequence shown here is derived from an EMBL/GenBank/DDBJ whole genome shotgun (WGS) entry which is preliminary data.</text>
</comment>
<gene>
    <name evidence="5" type="ORF">C5613_24860</name>
</gene>
<dbReference type="Gene3D" id="1.10.12.10">
    <property type="entry name" value="Lyase 2-enoyl-coa Hydratase, Chain A, domain 2"/>
    <property type="match status" value="1"/>
</dbReference>
<sequence>MTVFDKTWNTLNLEVIDHTLVVTLDRVGRMNAISPEMLGELAQVWDRFEREESLRVAVVTGAGSKAFCAGADVSSVADKSRARTGVFERENSFTPLQAKVTKPTICAVNGVCAGGGLHFVADTDFTIAADSATFVDPHVSVGQVSAIETMVLARRIPHQAVMRMMLLGRAEKLSAQRALELGMVTEVMPANRLRERALELAAVIASNSPDAIAASRACIWDALERPLHDAIRLAWPVLRAHGDNHPDAQEGPKAFFEKRPANWTVE</sequence>
<reference evidence="6" key="1">
    <citation type="submission" date="2018-02" db="EMBL/GenBank/DDBJ databases">
        <title>Draft genome sequencing of Rhodococcus opacus KU647198.</title>
        <authorList>
            <person name="Zheng B.-X."/>
        </authorList>
    </citation>
    <scope>NUCLEOTIDE SEQUENCE [LARGE SCALE GENOMIC DNA]</scope>
    <source>
        <strain evidence="6">04-OD7</strain>
    </source>
</reference>
<comment type="catalytic activity">
    <reaction evidence="3">
        <text>a (3S)-3-hydroxyacyl-CoA = a (2E)-enoyl-CoA + H2O</text>
        <dbReference type="Rhea" id="RHEA:16105"/>
        <dbReference type="ChEBI" id="CHEBI:15377"/>
        <dbReference type="ChEBI" id="CHEBI:57318"/>
        <dbReference type="ChEBI" id="CHEBI:58856"/>
        <dbReference type="EC" id="4.2.1.17"/>
    </reaction>
</comment>
<evidence type="ECO:0000313" key="5">
    <source>
        <dbReference type="EMBL" id="PQP21972.1"/>
    </source>
</evidence>
<evidence type="ECO:0000256" key="1">
    <source>
        <dbReference type="ARBA" id="ARBA00005254"/>
    </source>
</evidence>
<comment type="similarity">
    <text evidence="1">Belongs to the enoyl-CoA hydratase/isomerase family.</text>
</comment>
<dbReference type="GO" id="GO:0004300">
    <property type="term" value="F:enoyl-CoA hydratase activity"/>
    <property type="evidence" value="ECO:0007669"/>
    <property type="project" value="UniProtKB-EC"/>
</dbReference>
<accession>A0A2S8J616</accession>
<dbReference type="Pfam" id="PF00378">
    <property type="entry name" value="ECH_1"/>
    <property type="match status" value="1"/>
</dbReference>